<reference evidence="2" key="1">
    <citation type="submission" date="2016-09" db="EMBL/GenBank/DDBJ databases">
        <authorList>
            <person name="Guldener U."/>
        </authorList>
    </citation>
    <scope>NUCLEOTIDE SEQUENCE [LARGE SCALE GENOMIC DNA]</scope>
    <source>
        <strain evidence="2">V64-1</strain>
    </source>
</reference>
<dbReference type="VEuPathDB" id="FungiDB:HZS61_000088"/>
<dbReference type="EMBL" id="FMJY01000002">
    <property type="protein sequence ID" value="SCO80518.1"/>
    <property type="molecule type" value="Genomic_DNA"/>
</dbReference>
<name>A0A2H3SVM6_FUSOX</name>
<dbReference type="AlphaFoldDB" id="A0A2H3SVM6"/>
<dbReference type="VEuPathDB" id="FungiDB:FOXG_10971"/>
<dbReference type="VEuPathDB" id="FungiDB:FOZG_00196"/>
<dbReference type="VEuPathDB" id="FungiDB:FOC4_g10007351"/>
<dbReference type="VEuPathDB" id="FungiDB:FOIG_00027"/>
<proteinExistence type="predicted"/>
<dbReference type="VEuPathDB" id="FungiDB:FOC1_g10013395"/>
<sequence>MSNQDIEDVVPSSFVEMTPSRPQQQGMLALLPPEILLKITGEPGKDGGTLPYRDLKGLTVSCSRLFHLFRPMYYFADGYAVFHSAVAHGDLEAIQRCVRFGAASHTMRELSSGCTCASELPHRKHRPFDSLLEHVAAGSVPINKCLDGLEWLLDEGFEANEQIDQPWHKNNNDDCDHMPELLVTILSQITERARAKEIVKMIEVLQSYGYCLPYQMNIQKRNHLYWQEVEDPTLITKPLDVALRLHCPSSFLKLVLREYERRSLDIKVANLFLPLEVARWAGNSEGDVHGWRGQRTNIGNMTWNLFLDIFNPSISWKEVCLDEAADNFQEKIQLLKDYPAVDSKELSVLQSILEGLRDIAIKAKRLGGLDEERDGKGCWHRLCEALHPFSTKLPLLVDSQSPTSHWDVHAPLHRFIFEVSWNPWKLWFHYQLQKPKFRAEMSFSWMQHDRWELEQDENGMWHDSWWNEFHQNEGSSRNLPKWQRVSFDGFVAKVEEQWLKLNLYYSTSTSQDSNTKA</sequence>
<evidence type="ECO:0000313" key="1">
    <source>
        <dbReference type="EMBL" id="SCO80518.1"/>
    </source>
</evidence>
<protein>
    <submittedName>
        <fullName evidence="1">Uncharacterized protein</fullName>
    </submittedName>
</protein>
<gene>
    <name evidence="1" type="ORF">FRV6_04731</name>
</gene>
<evidence type="ECO:0000313" key="2">
    <source>
        <dbReference type="Proteomes" id="UP000219369"/>
    </source>
</evidence>
<dbReference type="OrthoDB" id="5024657at2759"/>
<dbReference type="VEuPathDB" id="FungiDB:FOMG_00190"/>
<dbReference type="Proteomes" id="UP000219369">
    <property type="component" value="Unassembled WGS sequence"/>
</dbReference>
<organism evidence="1 2">
    <name type="scientific">Fusarium oxysporum</name>
    <name type="common">Fusarium vascular wilt</name>
    <dbReference type="NCBI Taxonomy" id="5507"/>
    <lineage>
        <taxon>Eukaryota</taxon>
        <taxon>Fungi</taxon>
        <taxon>Dikarya</taxon>
        <taxon>Ascomycota</taxon>
        <taxon>Pezizomycotina</taxon>
        <taxon>Sordariomycetes</taxon>
        <taxon>Hypocreomycetidae</taxon>
        <taxon>Hypocreales</taxon>
        <taxon>Nectriaceae</taxon>
        <taxon>Fusarium</taxon>
        <taxon>Fusarium oxysporum species complex</taxon>
    </lineage>
</organism>
<accession>A0A2H3SVM6</accession>